<feature type="compositionally biased region" description="Basic and acidic residues" evidence="1">
    <location>
        <begin position="389"/>
        <end position="408"/>
    </location>
</feature>
<evidence type="ECO:0000259" key="2">
    <source>
        <dbReference type="Pfam" id="PF17111"/>
    </source>
</evidence>
<dbReference type="GeneID" id="36584612"/>
<keyword evidence="4" id="KW-1185">Reference proteome</keyword>
<proteinExistence type="predicted"/>
<evidence type="ECO:0000313" key="4">
    <source>
        <dbReference type="Proteomes" id="UP000235371"/>
    </source>
</evidence>
<protein>
    <recommendedName>
        <fullName evidence="2">Azaphilone pigments biosynthesis cluster protein L N-terminal domain-containing protein</fullName>
    </recommendedName>
</protein>
<dbReference type="Pfam" id="PF17111">
    <property type="entry name" value="PigL_N"/>
    <property type="match status" value="1"/>
</dbReference>
<feature type="domain" description="Azaphilone pigments biosynthesis cluster protein L N-terminal" evidence="2">
    <location>
        <begin position="1"/>
        <end position="203"/>
    </location>
</feature>
<evidence type="ECO:0000313" key="3">
    <source>
        <dbReference type="EMBL" id="PMD67650.1"/>
    </source>
</evidence>
<dbReference type="EMBL" id="KZ613740">
    <property type="protein sequence ID" value="PMD67650.1"/>
    <property type="molecule type" value="Genomic_DNA"/>
</dbReference>
<feature type="compositionally biased region" description="Basic and acidic residues" evidence="1">
    <location>
        <begin position="429"/>
        <end position="441"/>
    </location>
</feature>
<feature type="region of interest" description="Disordered" evidence="1">
    <location>
        <begin position="382"/>
        <end position="441"/>
    </location>
</feature>
<organism evidence="3 4">
    <name type="scientific">Hyaloscypha bicolor E</name>
    <dbReference type="NCBI Taxonomy" id="1095630"/>
    <lineage>
        <taxon>Eukaryota</taxon>
        <taxon>Fungi</taxon>
        <taxon>Dikarya</taxon>
        <taxon>Ascomycota</taxon>
        <taxon>Pezizomycotina</taxon>
        <taxon>Leotiomycetes</taxon>
        <taxon>Helotiales</taxon>
        <taxon>Hyaloscyphaceae</taxon>
        <taxon>Hyaloscypha</taxon>
        <taxon>Hyaloscypha bicolor</taxon>
    </lineage>
</organism>
<dbReference type="InterPro" id="IPR031348">
    <property type="entry name" value="PigL_N"/>
</dbReference>
<accession>A0A2J6TX99</accession>
<sequence>MDPLRVSTSALTDIIAATSTSVKALHETVKRYKGRDKTLGRLQGGLLDLIAILNSLEAAASGETPDLTLLKGPVGRCAQVCREFEGAMKIFSGKSKTGLKDWTKMEFMRGDISEFIDTLTDYKSTITIGLGYITMHASRLTQQVIEEYNEMIKDTAYNLEMRLQRIDEKITSVAADRPTLLEDSSIDLQDEKAVTVQCLRICERASSYIKLLQDEQPALQRESPPLGGGYVLNQFEAQLLTQKSLNENRDNLLETIGRLRERLDSIAFNRGPDGDSETLRLQEEVNFSKQCLEVCKQASSQVSTQKIHIIGEVIADEDCDQVVVTTLADLFNVGKVKAMSGSAQLVGSMTADVLRDMSKDRYNSRFGAVYDSLEKAQLGTATASPSTFETRKADRSLMKSNQAKEDGKLAGPEITYDKPSSNEVRRRRAEGEDGTKKSSHE</sequence>
<dbReference type="InParanoid" id="A0A2J6TX99"/>
<reference evidence="3 4" key="1">
    <citation type="submission" date="2016-04" db="EMBL/GenBank/DDBJ databases">
        <title>A degradative enzymes factory behind the ericoid mycorrhizal symbiosis.</title>
        <authorList>
            <consortium name="DOE Joint Genome Institute"/>
            <person name="Martino E."/>
            <person name="Morin E."/>
            <person name="Grelet G."/>
            <person name="Kuo A."/>
            <person name="Kohler A."/>
            <person name="Daghino S."/>
            <person name="Barry K."/>
            <person name="Choi C."/>
            <person name="Cichocki N."/>
            <person name="Clum A."/>
            <person name="Copeland A."/>
            <person name="Hainaut M."/>
            <person name="Haridas S."/>
            <person name="Labutti K."/>
            <person name="Lindquist E."/>
            <person name="Lipzen A."/>
            <person name="Khouja H.-R."/>
            <person name="Murat C."/>
            <person name="Ohm R."/>
            <person name="Olson A."/>
            <person name="Spatafora J."/>
            <person name="Veneault-Fourrey C."/>
            <person name="Henrissat B."/>
            <person name="Grigoriev I."/>
            <person name="Martin F."/>
            <person name="Perotto S."/>
        </authorList>
    </citation>
    <scope>NUCLEOTIDE SEQUENCE [LARGE SCALE GENOMIC DNA]</scope>
    <source>
        <strain evidence="3 4">E</strain>
    </source>
</reference>
<name>A0A2J6TX99_9HELO</name>
<dbReference type="AlphaFoldDB" id="A0A2J6TX99"/>
<dbReference type="RefSeq" id="XP_024744554.1">
    <property type="nucleotide sequence ID" value="XM_024876533.1"/>
</dbReference>
<dbReference type="Proteomes" id="UP000235371">
    <property type="component" value="Unassembled WGS sequence"/>
</dbReference>
<evidence type="ECO:0000256" key="1">
    <source>
        <dbReference type="SAM" id="MobiDB-lite"/>
    </source>
</evidence>
<dbReference type="OrthoDB" id="428260at2759"/>
<gene>
    <name evidence="3" type="ORF">K444DRAFT_551166</name>
</gene>